<evidence type="ECO:0000256" key="4">
    <source>
        <dbReference type="ARBA" id="ARBA00022723"/>
    </source>
</evidence>
<dbReference type="InterPro" id="IPR013785">
    <property type="entry name" value="Aldolase_TIM"/>
</dbReference>
<dbReference type="RefSeq" id="WP_157993877.1">
    <property type="nucleotide sequence ID" value="NZ_LR217704.1"/>
</dbReference>
<dbReference type="InterPro" id="IPR012726">
    <property type="entry name" value="ThiH"/>
</dbReference>
<dbReference type="PROSITE" id="PS51918">
    <property type="entry name" value="RADICAL_SAM"/>
    <property type="match status" value="1"/>
</dbReference>
<evidence type="ECO:0000256" key="6">
    <source>
        <dbReference type="ARBA" id="ARBA00023014"/>
    </source>
</evidence>
<keyword evidence="8" id="KW-0614">Plasmid</keyword>
<dbReference type="EC" id="4.1.99.19" evidence="8"/>
<dbReference type="InterPro" id="IPR007197">
    <property type="entry name" value="rSAM"/>
</dbReference>
<evidence type="ECO:0000256" key="1">
    <source>
        <dbReference type="ARBA" id="ARBA00001966"/>
    </source>
</evidence>
<dbReference type="SFLD" id="SFLDS00029">
    <property type="entry name" value="Radical_SAM"/>
    <property type="match status" value="1"/>
</dbReference>
<feature type="domain" description="Radical SAM core" evidence="7">
    <location>
        <begin position="71"/>
        <end position="302"/>
    </location>
</feature>
<sequence length="379" mass="43618">MKTFAHCLKQISWDDVSLSICNQTRKDVERALKLNNLGPKEMMALLSPAGAEYLECLAKRAQIITRQRFGNIINFYLPLYLSNLCANNCTYCGFSMSNRIRRKILNEKEIVKECEAIRTQGINHFLLVTGEHRTKVGIDYFRRYIPLVRKYCSSLIMEVQPLLEKEYVELKKYGLDGALVYQETYHLPSYSRHHLSGQKQDFLWRLEAPDRLACAGIDKIGLGVLLGLSDNWRTDCYMLARHLLYLRKIFWKSRYSLSFPRLRPCVGGGVTPSSMINESQLLQIMCAFRLLAPEVEISLSTRESPYFRDHVIPIVVNSISAGSKTHPGGYSQKIIALEQFTPYDNRSPQVVSQVLRVSGLQPVWKDWEPYLGRHSLLEE</sequence>
<gene>
    <name evidence="8" type="primary">thiH</name>
    <name evidence="8" type="ORF">ERCICUMA2628_685</name>
</gene>
<comment type="cofactor">
    <cofactor evidence="1">
        <name>[4Fe-4S] cluster</name>
        <dbReference type="ChEBI" id="CHEBI:49883"/>
    </cofactor>
</comment>
<dbReference type="SFLD" id="SFLDF00301">
    <property type="entry name" value="2-iminoacetate_synthase_(ThiH)"/>
    <property type="match status" value="1"/>
</dbReference>
<keyword evidence="5" id="KW-0408">Iron</keyword>
<keyword evidence="3" id="KW-0949">S-adenosyl-L-methionine</keyword>
<dbReference type="OrthoDB" id="9801120at2"/>
<dbReference type="SMART" id="SM00876">
    <property type="entry name" value="BATS"/>
    <property type="match status" value="1"/>
</dbReference>
<evidence type="ECO:0000313" key="8">
    <source>
        <dbReference type="EMBL" id="VFP80817.1"/>
    </source>
</evidence>
<dbReference type="Pfam" id="PF06968">
    <property type="entry name" value="BATS"/>
    <property type="match status" value="1"/>
</dbReference>
<dbReference type="AlphaFoldDB" id="A0A451D4Z2"/>
<dbReference type="EMBL" id="LR217704">
    <property type="protein sequence ID" value="VFP80817.1"/>
    <property type="molecule type" value="Genomic_DNA"/>
</dbReference>
<dbReference type="Proteomes" id="UP000294412">
    <property type="component" value="Plasmid pBioThi"/>
</dbReference>
<proteinExistence type="predicted"/>
<dbReference type="SFLD" id="SFLDG01060">
    <property type="entry name" value="BATS_domain_containing"/>
    <property type="match status" value="1"/>
</dbReference>
<accession>A0A451D4Z2</accession>
<evidence type="ECO:0000256" key="3">
    <source>
        <dbReference type="ARBA" id="ARBA00022691"/>
    </source>
</evidence>
<dbReference type="SUPFAM" id="SSF102114">
    <property type="entry name" value="Radical SAM enzymes"/>
    <property type="match status" value="1"/>
</dbReference>
<dbReference type="InterPro" id="IPR034428">
    <property type="entry name" value="ThiH/NoCL/HydG-like"/>
</dbReference>
<dbReference type="Pfam" id="PF04055">
    <property type="entry name" value="Radical_SAM"/>
    <property type="match status" value="1"/>
</dbReference>
<dbReference type="CDD" id="cd01335">
    <property type="entry name" value="Radical_SAM"/>
    <property type="match status" value="1"/>
</dbReference>
<dbReference type="InterPro" id="IPR010722">
    <property type="entry name" value="BATS_dom"/>
</dbReference>
<keyword evidence="6" id="KW-0411">Iron-sulfur</keyword>
<protein>
    <submittedName>
        <fullName evidence="8">2-iminoacetate synthase</fullName>
        <ecNumber evidence="8">4.1.99.19</ecNumber>
    </submittedName>
</protein>
<keyword evidence="8" id="KW-0456">Lyase</keyword>
<name>A0A451D4Z2_9GAMM</name>
<evidence type="ECO:0000259" key="7">
    <source>
        <dbReference type="PROSITE" id="PS51918"/>
    </source>
</evidence>
<evidence type="ECO:0000256" key="5">
    <source>
        <dbReference type="ARBA" id="ARBA00023004"/>
    </source>
</evidence>
<dbReference type="GO" id="GO:0005506">
    <property type="term" value="F:iron ion binding"/>
    <property type="evidence" value="ECO:0007669"/>
    <property type="project" value="InterPro"/>
</dbReference>
<keyword evidence="4" id="KW-0479">Metal-binding</keyword>
<evidence type="ECO:0000313" key="9">
    <source>
        <dbReference type="Proteomes" id="UP000294412"/>
    </source>
</evidence>
<dbReference type="PANTHER" id="PTHR43583:SF1">
    <property type="entry name" value="2-IMINOACETATE SYNTHASE"/>
    <property type="match status" value="1"/>
</dbReference>
<dbReference type="GO" id="GO:0051539">
    <property type="term" value="F:4 iron, 4 sulfur cluster binding"/>
    <property type="evidence" value="ECO:0007669"/>
    <property type="project" value="UniProtKB-KW"/>
</dbReference>
<keyword evidence="2" id="KW-0004">4Fe-4S</keyword>
<dbReference type="SFLD" id="SFLDG01081">
    <property type="entry name" value="cleavage_of_the_Ca-Cb_bond_in"/>
    <property type="match status" value="1"/>
</dbReference>
<dbReference type="Gene3D" id="3.20.20.70">
    <property type="entry name" value="Aldolase class I"/>
    <property type="match status" value="1"/>
</dbReference>
<geneLocation type="plasmid" evidence="9">
    <name>pbiothi</name>
</geneLocation>
<dbReference type="InterPro" id="IPR058240">
    <property type="entry name" value="rSAM_sf"/>
</dbReference>
<dbReference type="NCBIfam" id="TIGR02351">
    <property type="entry name" value="thiH"/>
    <property type="match status" value="1"/>
</dbReference>
<dbReference type="PANTHER" id="PTHR43583">
    <property type="entry name" value="2-IMINOACETATE SYNTHASE"/>
    <property type="match status" value="1"/>
</dbReference>
<evidence type="ECO:0000256" key="2">
    <source>
        <dbReference type="ARBA" id="ARBA00022485"/>
    </source>
</evidence>
<organism evidence="8 9">
    <name type="scientific">Candidatus Erwinia haradaeae</name>
    <dbReference type="NCBI Taxonomy" id="1922217"/>
    <lineage>
        <taxon>Bacteria</taxon>
        <taxon>Pseudomonadati</taxon>
        <taxon>Pseudomonadota</taxon>
        <taxon>Gammaproteobacteria</taxon>
        <taxon>Enterobacterales</taxon>
        <taxon>Erwiniaceae</taxon>
        <taxon>Erwinia</taxon>
    </lineage>
</organism>
<dbReference type="GO" id="GO:0036355">
    <property type="term" value="F:2-iminoacetate synthase activity"/>
    <property type="evidence" value="ECO:0007669"/>
    <property type="project" value="UniProtKB-EC"/>
</dbReference>
<reference evidence="8 9" key="1">
    <citation type="submission" date="2019-02" db="EMBL/GenBank/DDBJ databases">
        <authorList>
            <person name="Manzano-Marin A."/>
            <person name="Manzano-Marin A."/>
        </authorList>
    </citation>
    <scope>NUCLEOTIDE SEQUENCE [LARGE SCALE GENOMIC DNA]</scope>
    <source>
        <strain evidence="8 9">ErCicuneomaculata</strain>
        <plasmid evidence="9">pbiothi</plasmid>
    </source>
</reference>